<feature type="region of interest" description="Disordered" evidence="1">
    <location>
        <begin position="199"/>
        <end position="228"/>
    </location>
</feature>
<gene>
    <name evidence="2" type="ORF">ADEAN_000721600</name>
</gene>
<evidence type="ECO:0000313" key="2">
    <source>
        <dbReference type="EMBL" id="CAD2219707.1"/>
    </source>
</evidence>
<sequence>MLSNCIESEELTVNFINASSLQASEANPEKVELKCLSSQTIGEMSEILKKEWCGRRASGADVMEFPSISIFASTPGEREGTDFHLLNEELKLSDVARNAVGEDGAIRLYFFDTFCAEKKFGDDDDLDSCVECCCLCCEVVSDDIEDKKKSKKKTSDVERNKKKTPVRPRPPNANNNNGTPPAAQQPAYGQPIYQNVNEPGYGGAHCTAPQNAAPNNKVRFSAQPNNGGRWSCPKCTSINDNKFCSECGEPRPTGARANESAPDPNKKRMPM</sequence>
<feature type="compositionally biased region" description="Low complexity" evidence="1">
    <location>
        <begin position="172"/>
        <end position="187"/>
    </location>
</feature>
<evidence type="ECO:0000256" key="1">
    <source>
        <dbReference type="SAM" id="MobiDB-lite"/>
    </source>
</evidence>
<organism evidence="2 3">
    <name type="scientific">Angomonas deanei</name>
    <dbReference type="NCBI Taxonomy" id="59799"/>
    <lineage>
        <taxon>Eukaryota</taxon>
        <taxon>Discoba</taxon>
        <taxon>Euglenozoa</taxon>
        <taxon>Kinetoplastea</taxon>
        <taxon>Metakinetoplastina</taxon>
        <taxon>Trypanosomatida</taxon>
        <taxon>Trypanosomatidae</taxon>
        <taxon>Strigomonadinae</taxon>
        <taxon>Angomonas</taxon>
    </lineage>
</organism>
<name>A0A7G2CKW2_9TRYP</name>
<feature type="compositionally biased region" description="Basic and acidic residues" evidence="1">
    <location>
        <begin position="148"/>
        <end position="159"/>
    </location>
</feature>
<accession>A0A7G2CKW2</accession>
<feature type="region of interest" description="Disordered" evidence="1">
    <location>
        <begin position="247"/>
        <end position="271"/>
    </location>
</feature>
<keyword evidence="3" id="KW-1185">Reference proteome</keyword>
<evidence type="ECO:0008006" key="4">
    <source>
        <dbReference type="Google" id="ProtNLM"/>
    </source>
</evidence>
<dbReference type="EMBL" id="LR877159">
    <property type="protein sequence ID" value="CAD2219707.1"/>
    <property type="molecule type" value="Genomic_DNA"/>
</dbReference>
<evidence type="ECO:0000313" key="3">
    <source>
        <dbReference type="Proteomes" id="UP000515908"/>
    </source>
</evidence>
<dbReference type="VEuPathDB" id="TriTrypDB:ADEAN_000721600"/>
<dbReference type="Proteomes" id="UP000515908">
    <property type="component" value="Chromosome 15"/>
</dbReference>
<feature type="region of interest" description="Disordered" evidence="1">
    <location>
        <begin position="148"/>
        <end position="187"/>
    </location>
</feature>
<reference evidence="2 3" key="1">
    <citation type="submission" date="2020-08" db="EMBL/GenBank/DDBJ databases">
        <authorList>
            <person name="Newling K."/>
            <person name="Davey J."/>
            <person name="Forrester S."/>
        </authorList>
    </citation>
    <scope>NUCLEOTIDE SEQUENCE [LARGE SCALE GENOMIC DNA]</scope>
    <source>
        <strain evidence="3">Crithidia deanei Carvalho (ATCC PRA-265)</strain>
    </source>
</reference>
<protein>
    <recommendedName>
        <fullName evidence="4">RanBP2-type domain-containing protein</fullName>
    </recommendedName>
</protein>
<proteinExistence type="predicted"/>
<dbReference type="AlphaFoldDB" id="A0A7G2CKW2"/>